<proteinExistence type="predicted"/>
<gene>
    <name evidence="1" type="ORF">Poly30_04010</name>
</gene>
<evidence type="ECO:0000313" key="2">
    <source>
        <dbReference type="Proteomes" id="UP000320390"/>
    </source>
</evidence>
<protein>
    <submittedName>
        <fullName evidence="1">Uncharacterized protein</fullName>
    </submittedName>
</protein>
<reference evidence="1 2" key="1">
    <citation type="submission" date="2019-02" db="EMBL/GenBank/DDBJ databases">
        <title>Deep-cultivation of Planctomycetes and their phenomic and genomic characterization uncovers novel biology.</title>
        <authorList>
            <person name="Wiegand S."/>
            <person name="Jogler M."/>
            <person name="Boedeker C."/>
            <person name="Pinto D."/>
            <person name="Vollmers J."/>
            <person name="Rivas-Marin E."/>
            <person name="Kohn T."/>
            <person name="Peeters S.H."/>
            <person name="Heuer A."/>
            <person name="Rast P."/>
            <person name="Oberbeckmann S."/>
            <person name="Bunk B."/>
            <person name="Jeske O."/>
            <person name="Meyerdierks A."/>
            <person name="Storesund J.E."/>
            <person name="Kallscheuer N."/>
            <person name="Luecker S."/>
            <person name="Lage O.M."/>
            <person name="Pohl T."/>
            <person name="Merkel B.J."/>
            <person name="Hornburger P."/>
            <person name="Mueller R.-W."/>
            <person name="Bruemmer F."/>
            <person name="Labrenz M."/>
            <person name="Spormann A.M."/>
            <person name="Op den Camp H."/>
            <person name="Overmann J."/>
            <person name="Amann R."/>
            <person name="Jetten M.S.M."/>
            <person name="Mascher T."/>
            <person name="Medema M.H."/>
            <person name="Devos D.P."/>
            <person name="Kaster A.-K."/>
            <person name="Ovreas L."/>
            <person name="Rohde M."/>
            <person name="Galperin M.Y."/>
            <person name="Jogler C."/>
        </authorList>
    </citation>
    <scope>NUCLEOTIDE SEQUENCE [LARGE SCALE GENOMIC DNA]</scope>
    <source>
        <strain evidence="1 2">Poly30</strain>
    </source>
</reference>
<accession>A0A518ELD1</accession>
<dbReference type="AlphaFoldDB" id="A0A518ELD1"/>
<dbReference type="EMBL" id="CP036434">
    <property type="protein sequence ID" value="QDV04907.1"/>
    <property type="molecule type" value="Genomic_DNA"/>
</dbReference>
<sequence length="149" mass="16087">MSSYEIRLIPEQPALVPGLSLRMQAIALARSTFPGTRDVTFKVADGIQLVDCGGNLDHIRCPECGADLQAAWSTAMDAAYDGDRFQDLGWTTPCCDHGTTLHDLDYDFPMGFARATLAIADPCRPMPQGFPAKVAGVLGCDLRLIQAND</sequence>
<dbReference type="RefSeq" id="WP_145194341.1">
    <property type="nucleotide sequence ID" value="NZ_CP036434.1"/>
</dbReference>
<name>A0A518ELD1_9BACT</name>
<organism evidence="1 2">
    <name type="scientific">Saltatorellus ferox</name>
    <dbReference type="NCBI Taxonomy" id="2528018"/>
    <lineage>
        <taxon>Bacteria</taxon>
        <taxon>Pseudomonadati</taxon>
        <taxon>Planctomycetota</taxon>
        <taxon>Planctomycetia</taxon>
        <taxon>Planctomycetia incertae sedis</taxon>
        <taxon>Saltatorellus</taxon>
    </lineage>
</organism>
<dbReference type="OrthoDB" id="7871924at2"/>
<keyword evidence="2" id="KW-1185">Reference proteome</keyword>
<dbReference type="Proteomes" id="UP000320390">
    <property type="component" value="Chromosome"/>
</dbReference>
<evidence type="ECO:0000313" key="1">
    <source>
        <dbReference type="EMBL" id="QDV04907.1"/>
    </source>
</evidence>